<dbReference type="Proteomes" id="UP001595752">
    <property type="component" value="Unassembled WGS sequence"/>
</dbReference>
<dbReference type="RefSeq" id="WP_377918000.1">
    <property type="nucleotide sequence ID" value="NZ_JBHRZT010000072.1"/>
</dbReference>
<name>A0ABV8B607_9BACI</name>
<organism evidence="1 2">
    <name type="scientific">Bacillus songklensis</name>
    <dbReference type="NCBI Taxonomy" id="1069116"/>
    <lineage>
        <taxon>Bacteria</taxon>
        <taxon>Bacillati</taxon>
        <taxon>Bacillota</taxon>
        <taxon>Bacilli</taxon>
        <taxon>Bacillales</taxon>
        <taxon>Bacillaceae</taxon>
        <taxon>Bacillus</taxon>
    </lineage>
</organism>
<reference evidence="2" key="1">
    <citation type="journal article" date="2019" name="Int. J. Syst. Evol. Microbiol.">
        <title>The Global Catalogue of Microorganisms (GCM) 10K type strain sequencing project: providing services to taxonomists for standard genome sequencing and annotation.</title>
        <authorList>
            <consortium name="The Broad Institute Genomics Platform"/>
            <consortium name="The Broad Institute Genome Sequencing Center for Infectious Disease"/>
            <person name="Wu L."/>
            <person name="Ma J."/>
        </authorList>
    </citation>
    <scope>NUCLEOTIDE SEQUENCE [LARGE SCALE GENOMIC DNA]</scope>
    <source>
        <strain evidence="2">CCUG 61889</strain>
    </source>
</reference>
<dbReference type="EMBL" id="JBHRZT010000072">
    <property type="protein sequence ID" value="MFC3885593.1"/>
    <property type="molecule type" value="Genomic_DNA"/>
</dbReference>
<gene>
    <name evidence="1" type="ORF">ACFOU2_19815</name>
</gene>
<comment type="caution">
    <text evidence="1">The sequence shown here is derived from an EMBL/GenBank/DDBJ whole genome shotgun (WGS) entry which is preliminary data.</text>
</comment>
<evidence type="ECO:0000313" key="1">
    <source>
        <dbReference type="EMBL" id="MFC3885593.1"/>
    </source>
</evidence>
<keyword evidence="2" id="KW-1185">Reference proteome</keyword>
<proteinExistence type="predicted"/>
<sequence length="41" mass="4560">MQKVEVKQHGTITMISDLMTGQNSELEGCYKLISVENEFGA</sequence>
<accession>A0ABV8B607</accession>
<protein>
    <submittedName>
        <fullName evidence="1">Uncharacterized protein</fullName>
    </submittedName>
</protein>
<evidence type="ECO:0000313" key="2">
    <source>
        <dbReference type="Proteomes" id="UP001595752"/>
    </source>
</evidence>